<dbReference type="Proteomes" id="UP000694549">
    <property type="component" value="Unplaced"/>
</dbReference>
<keyword evidence="11" id="KW-1185">Reference proteome</keyword>
<evidence type="ECO:0000313" key="10">
    <source>
        <dbReference type="Ensembl" id="ENSAZOP00000009123.1"/>
    </source>
</evidence>
<dbReference type="GO" id="GO:0000981">
    <property type="term" value="F:DNA-binding transcription factor activity, RNA polymerase II-specific"/>
    <property type="evidence" value="ECO:0007669"/>
    <property type="project" value="TreeGrafter"/>
</dbReference>
<evidence type="ECO:0000256" key="3">
    <source>
        <dbReference type="ARBA" id="ARBA00022737"/>
    </source>
</evidence>
<dbReference type="Gene3D" id="3.30.160.60">
    <property type="entry name" value="Classic Zinc Finger"/>
    <property type="match status" value="4"/>
</dbReference>
<evidence type="ECO:0000256" key="7">
    <source>
        <dbReference type="ARBA" id="ARBA00023242"/>
    </source>
</evidence>
<dbReference type="GO" id="GO:0045892">
    <property type="term" value="P:negative regulation of DNA-templated transcription"/>
    <property type="evidence" value="ECO:0007669"/>
    <property type="project" value="UniProtKB-ARBA"/>
</dbReference>
<keyword evidence="3" id="KW-0677">Repeat</keyword>
<evidence type="ECO:0000256" key="1">
    <source>
        <dbReference type="ARBA" id="ARBA00004123"/>
    </source>
</evidence>
<proteinExistence type="predicted"/>
<accession>A0A8B9UG86</accession>
<dbReference type="GO" id="GO:0008270">
    <property type="term" value="F:zinc ion binding"/>
    <property type="evidence" value="ECO:0007669"/>
    <property type="project" value="UniProtKB-KW"/>
</dbReference>
<dbReference type="InterPro" id="IPR036236">
    <property type="entry name" value="Znf_C2H2_sf"/>
</dbReference>
<sequence>MAPGSKFKNSEMILPCEWEECLFVGKRMEEFCDHVAGHLKEYLQHPLETAETEEVTWELLLWHYRCWWRNCEFGAKDPRELITHVNFHSYHTKLKFVGSQLRALHCDLPACLLTSRSWHQLPQTSEEFVCNWENCNVTFNNPEWFYQHVAHHAYATEEKTVTDQKKAVYCHWKGNCLGVFKGKHKLWDHLRTHTQERVVACPTCGGMFSNNTKFFDHVKRQVSEDKQIFVCQNCHKHFASERLLRDHMRVHVNRVTCPLCDAVCTSVSSLKAHTRYRHCDERPFRCHLCDSSFKNTYDLHKHVETHNDSDAYSCDVEGCGFTSRTSQTLKQHYKRSNGILRYKCHICQKCFCWSYSLTLHLRKAHNLSSHSRFRYKEDDEGHMSLNLAVFNAVTGLGQTLNNKMIISKSPVSQNSLGREGGDSCERETSTTEILPMQLQPWSQATGENVLVEAESSILEPVYSELQTAVQTFESCSTSSRVDEATPVNVKEKLIEIDLGLGIQMAF</sequence>
<dbReference type="PROSITE" id="PS50157">
    <property type="entry name" value="ZINC_FINGER_C2H2_2"/>
    <property type="match status" value="5"/>
</dbReference>
<keyword evidence="4 8" id="KW-0863">Zinc-finger</keyword>
<feature type="domain" description="C2H2-type" evidence="9">
    <location>
        <begin position="229"/>
        <end position="256"/>
    </location>
</feature>
<dbReference type="SUPFAM" id="SSF57667">
    <property type="entry name" value="beta-beta-alpha zinc fingers"/>
    <property type="match status" value="3"/>
</dbReference>
<dbReference type="InterPro" id="IPR013087">
    <property type="entry name" value="Znf_C2H2_type"/>
</dbReference>
<dbReference type="AlphaFoldDB" id="A0A8B9UG86"/>
<reference evidence="10" key="2">
    <citation type="submission" date="2025-09" db="UniProtKB">
        <authorList>
            <consortium name="Ensembl"/>
        </authorList>
    </citation>
    <scope>IDENTIFICATION</scope>
</reference>
<evidence type="ECO:0000256" key="6">
    <source>
        <dbReference type="ARBA" id="ARBA00023125"/>
    </source>
</evidence>
<name>A0A8B9UG86_9AVES</name>
<evidence type="ECO:0000313" key="11">
    <source>
        <dbReference type="Proteomes" id="UP000694549"/>
    </source>
</evidence>
<feature type="domain" description="C2H2-type" evidence="9">
    <location>
        <begin position="284"/>
        <end position="311"/>
    </location>
</feature>
<keyword evidence="6" id="KW-0238">DNA-binding</keyword>
<dbReference type="Ensembl" id="ENSAZOT00000009732.1">
    <property type="protein sequence ID" value="ENSAZOP00000009123.1"/>
    <property type="gene ID" value="ENSAZOG00000005721.1"/>
</dbReference>
<feature type="domain" description="C2H2-type" evidence="9">
    <location>
        <begin position="255"/>
        <end position="283"/>
    </location>
</feature>
<reference evidence="10" key="1">
    <citation type="submission" date="2025-08" db="UniProtKB">
        <authorList>
            <consortium name="Ensembl"/>
        </authorList>
    </citation>
    <scope>IDENTIFICATION</scope>
</reference>
<evidence type="ECO:0000256" key="2">
    <source>
        <dbReference type="ARBA" id="ARBA00022723"/>
    </source>
</evidence>
<keyword evidence="7" id="KW-0539">Nucleus</keyword>
<keyword evidence="5" id="KW-0862">Zinc</keyword>
<dbReference type="SMART" id="SM00355">
    <property type="entry name" value="ZnF_C2H2"/>
    <property type="match status" value="10"/>
</dbReference>
<evidence type="ECO:0000256" key="5">
    <source>
        <dbReference type="ARBA" id="ARBA00022833"/>
    </source>
</evidence>
<evidence type="ECO:0000259" key="9">
    <source>
        <dbReference type="PROSITE" id="PS50157"/>
    </source>
</evidence>
<comment type="subcellular location">
    <subcellularLocation>
        <location evidence="1">Nucleus</location>
    </subcellularLocation>
</comment>
<keyword evidence="2" id="KW-0479">Metal-binding</keyword>
<feature type="domain" description="C2H2-type" evidence="9">
    <location>
        <begin position="342"/>
        <end position="370"/>
    </location>
</feature>
<dbReference type="InterPro" id="IPR051574">
    <property type="entry name" value="ZnF_E-box_Homeobox"/>
</dbReference>
<dbReference type="GO" id="GO:0005634">
    <property type="term" value="C:nucleus"/>
    <property type="evidence" value="ECO:0007669"/>
    <property type="project" value="UniProtKB-SubCell"/>
</dbReference>
<protein>
    <recommendedName>
        <fullName evidence="9">C2H2-type domain-containing protein</fullName>
    </recommendedName>
</protein>
<evidence type="ECO:0000256" key="4">
    <source>
        <dbReference type="ARBA" id="ARBA00022771"/>
    </source>
</evidence>
<dbReference type="Pfam" id="PF00096">
    <property type="entry name" value="zf-C2H2"/>
    <property type="match status" value="2"/>
</dbReference>
<organism evidence="10 11">
    <name type="scientific">Anas zonorhyncha</name>
    <name type="common">Eastern spot-billed duck</name>
    <dbReference type="NCBI Taxonomy" id="75864"/>
    <lineage>
        <taxon>Eukaryota</taxon>
        <taxon>Metazoa</taxon>
        <taxon>Chordata</taxon>
        <taxon>Craniata</taxon>
        <taxon>Vertebrata</taxon>
        <taxon>Euteleostomi</taxon>
        <taxon>Archelosauria</taxon>
        <taxon>Archosauria</taxon>
        <taxon>Dinosauria</taxon>
        <taxon>Saurischia</taxon>
        <taxon>Theropoda</taxon>
        <taxon>Coelurosauria</taxon>
        <taxon>Aves</taxon>
        <taxon>Neognathae</taxon>
        <taxon>Galloanserae</taxon>
        <taxon>Anseriformes</taxon>
        <taxon>Anatidae</taxon>
        <taxon>Anatinae</taxon>
        <taxon>Anas</taxon>
    </lineage>
</organism>
<dbReference type="PANTHER" id="PTHR24391:SF15">
    <property type="entry name" value="MBD2 (METHYL-CPG-BINDING PROTEIN)-INTERACTING ZINC FINGER PROTEIN"/>
    <property type="match status" value="1"/>
</dbReference>
<evidence type="ECO:0000256" key="8">
    <source>
        <dbReference type="PROSITE-ProRule" id="PRU00042"/>
    </source>
</evidence>
<dbReference type="PROSITE" id="PS00028">
    <property type="entry name" value="ZINC_FINGER_C2H2_1"/>
    <property type="match status" value="5"/>
</dbReference>
<dbReference type="GO" id="GO:0000978">
    <property type="term" value="F:RNA polymerase II cis-regulatory region sequence-specific DNA binding"/>
    <property type="evidence" value="ECO:0007669"/>
    <property type="project" value="TreeGrafter"/>
</dbReference>
<dbReference type="PANTHER" id="PTHR24391">
    <property type="entry name" value="HISTONE H4 TRANSCRIPTION FACTOR-RELATED"/>
    <property type="match status" value="1"/>
</dbReference>
<feature type="domain" description="C2H2-type" evidence="9">
    <location>
        <begin position="168"/>
        <end position="198"/>
    </location>
</feature>